<feature type="region of interest" description="Disordered" evidence="2">
    <location>
        <begin position="52"/>
        <end position="119"/>
    </location>
</feature>
<protein>
    <recommendedName>
        <fullName evidence="3">YSIRK Gram-positive signal peptide domain-containing protein</fullName>
    </recommendedName>
</protein>
<gene>
    <name evidence="4" type="ORF">CD158_08540</name>
</gene>
<dbReference type="NCBIfam" id="TIGR01168">
    <property type="entry name" value="YSIRK_signal"/>
    <property type="match status" value="1"/>
</dbReference>
<dbReference type="Pfam" id="PF04650">
    <property type="entry name" value="YSIRK_signal"/>
    <property type="match status" value="1"/>
</dbReference>
<dbReference type="EMBL" id="PPQW01000063">
    <property type="protein sequence ID" value="PNZ66421.1"/>
    <property type="molecule type" value="Genomic_DNA"/>
</dbReference>
<evidence type="ECO:0000256" key="2">
    <source>
        <dbReference type="SAM" id="MobiDB-lite"/>
    </source>
</evidence>
<comment type="caution">
    <text evidence="4">The sequence shown here is derived from an EMBL/GenBank/DDBJ whole genome shotgun (WGS) entry which is preliminary data.</text>
</comment>
<evidence type="ECO:0000313" key="4">
    <source>
        <dbReference type="EMBL" id="PNZ66421.1"/>
    </source>
</evidence>
<evidence type="ECO:0000313" key="5">
    <source>
        <dbReference type="Proteomes" id="UP000242470"/>
    </source>
</evidence>
<sequence length="119" mass="13192">MKKRKKRSGSRRLDFLPNRMNKYSICKFTVGTASILIGATLFFGVNNDAQASEVDNENKETTTQGTTHSDATTEQQSPEVTQEESTENESSDVETEEIESEDNVSGSQNTEDSEESETT</sequence>
<dbReference type="RefSeq" id="WP_059108104.1">
    <property type="nucleotide sequence ID" value="NZ_AP024589.1"/>
</dbReference>
<feature type="compositionally biased region" description="Acidic residues" evidence="2">
    <location>
        <begin position="81"/>
        <end position="102"/>
    </location>
</feature>
<evidence type="ECO:0000259" key="3">
    <source>
        <dbReference type="Pfam" id="PF04650"/>
    </source>
</evidence>
<accession>A0AAP8TSR2</accession>
<keyword evidence="1" id="KW-0732">Signal</keyword>
<feature type="domain" description="YSIRK Gram-positive signal peptide" evidence="3">
    <location>
        <begin position="18"/>
        <end position="43"/>
    </location>
</feature>
<name>A0AAP8TSR2_9STAP</name>
<dbReference type="InterPro" id="IPR005877">
    <property type="entry name" value="YSIRK_signal_dom"/>
</dbReference>
<dbReference type="AlphaFoldDB" id="A0AAP8TSR2"/>
<feature type="compositionally biased region" description="Polar residues" evidence="2">
    <location>
        <begin position="61"/>
        <end position="80"/>
    </location>
</feature>
<dbReference type="GeneID" id="64982850"/>
<evidence type="ECO:0000256" key="1">
    <source>
        <dbReference type="ARBA" id="ARBA00022729"/>
    </source>
</evidence>
<proteinExistence type="predicted"/>
<dbReference type="Proteomes" id="UP000242470">
    <property type="component" value="Unassembled WGS sequence"/>
</dbReference>
<reference evidence="4 5" key="1">
    <citation type="submission" date="2017-08" db="EMBL/GenBank/DDBJ databases">
        <title>Draft genome sequences of 64 type strains of genus Staph aureus.</title>
        <authorList>
            <person name="Cole K."/>
            <person name="Golubchik T."/>
            <person name="Russell J."/>
            <person name="Foster D."/>
            <person name="Llewelyn M."/>
            <person name="Wilson D."/>
            <person name="Crook D."/>
            <person name="Paul J."/>
        </authorList>
    </citation>
    <scope>NUCLEOTIDE SEQUENCE [LARGE SCALE GENOMIC DNA]</scope>
    <source>
        <strain evidence="4 5">NCTC 12101</strain>
    </source>
</reference>
<organism evidence="4 5">
    <name type="scientific">Staphylococcus auricularis</name>
    <dbReference type="NCBI Taxonomy" id="29379"/>
    <lineage>
        <taxon>Bacteria</taxon>
        <taxon>Bacillati</taxon>
        <taxon>Bacillota</taxon>
        <taxon>Bacilli</taxon>
        <taxon>Bacillales</taxon>
        <taxon>Staphylococcaceae</taxon>
        <taxon>Staphylococcus</taxon>
    </lineage>
</organism>